<evidence type="ECO:0000313" key="11">
    <source>
        <dbReference type="EMBL" id="OTG05295.1"/>
    </source>
</evidence>
<reference evidence="10 12" key="1">
    <citation type="journal article" date="2017" name="Nature">
        <title>The sunflower genome provides insights into oil metabolism, flowering and Asterid evolution.</title>
        <authorList>
            <person name="Badouin H."/>
            <person name="Gouzy J."/>
            <person name="Grassa C.J."/>
            <person name="Murat F."/>
            <person name="Staton S.E."/>
            <person name="Cottret L."/>
            <person name="Lelandais-Briere C."/>
            <person name="Owens G.L."/>
            <person name="Carrere S."/>
            <person name="Mayjonade B."/>
            <person name="Legrand L."/>
            <person name="Gill N."/>
            <person name="Kane N.C."/>
            <person name="Bowers J.E."/>
            <person name="Hubner S."/>
            <person name="Bellec A."/>
            <person name="Berard A."/>
            <person name="Berges H."/>
            <person name="Blanchet N."/>
            <person name="Boniface M.C."/>
            <person name="Brunel D."/>
            <person name="Catrice O."/>
            <person name="Chaidir N."/>
            <person name="Claudel C."/>
            <person name="Donnadieu C."/>
            <person name="Faraut T."/>
            <person name="Fievet G."/>
            <person name="Helmstetter N."/>
            <person name="King M."/>
            <person name="Knapp S.J."/>
            <person name="Lai Z."/>
            <person name="Le Paslier M.C."/>
            <person name="Lippi Y."/>
            <person name="Lorenzon L."/>
            <person name="Mandel J.R."/>
            <person name="Marage G."/>
            <person name="Marchand G."/>
            <person name="Marquand E."/>
            <person name="Bret-Mestries E."/>
            <person name="Morien E."/>
            <person name="Nambeesan S."/>
            <person name="Nguyen T."/>
            <person name="Pegot-Espagnet P."/>
            <person name="Pouilly N."/>
            <person name="Raftis F."/>
            <person name="Sallet E."/>
            <person name="Schiex T."/>
            <person name="Thomas J."/>
            <person name="Vandecasteele C."/>
            <person name="Vares D."/>
            <person name="Vear F."/>
            <person name="Vautrin S."/>
            <person name="Crespi M."/>
            <person name="Mangin B."/>
            <person name="Burke J.M."/>
            <person name="Salse J."/>
            <person name="Munos S."/>
            <person name="Vincourt P."/>
            <person name="Rieseberg L.H."/>
            <person name="Langlade N.B."/>
        </authorList>
    </citation>
    <scope>NUCLEOTIDE SEQUENCE [LARGE SCALE GENOMIC DNA]</scope>
    <source>
        <strain evidence="12">cv. SF193</strain>
        <tissue evidence="10">Leaves</tissue>
    </source>
</reference>
<reference evidence="10" key="3">
    <citation type="submission" date="2020-06" db="EMBL/GenBank/DDBJ databases">
        <title>Helianthus annuus Genome sequencing and assembly Release 2.</title>
        <authorList>
            <person name="Gouzy J."/>
            <person name="Langlade N."/>
            <person name="Munos S."/>
        </authorList>
    </citation>
    <scope>NUCLEOTIDE SEQUENCE</scope>
    <source>
        <tissue evidence="10">Leaves</tissue>
    </source>
</reference>
<feature type="compositionally biased region" description="Low complexity" evidence="8">
    <location>
        <begin position="34"/>
        <end position="43"/>
    </location>
</feature>
<dbReference type="GO" id="GO:0003700">
    <property type="term" value="F:DNA-binding transcription factor activity"/>
    <property type="evidence" value="ECO:0007669"/>
    <property type="project" value="InterPro"/>
</dbReference>
<dbReference type="PANTHER" id="PTHR31677">
    <property type="entry name" value="AP2 DOMAIN CLASS TRANSCRIPTION FACTOR"/>
    <property type="match status" value="1"/>
</dbReference>
<keyword evidence="6" id="KW-0804">Transcription</keyword>
<dbReference type="Proteomes" id="UP000215914">
    <property type="component" value="Chromosome 12"/>
</dbReference>
<dbReference type="PRINTS" id="PR00367">
    <property type="entry name" value="ETHRSPELEMNT"/>
</dbReference>
<feature type="domain" description="AP2/ERF" evidence="9">
    <location>
        <begin position="62"/>
        <end position="119"/>
    </location>
</feature>
<dbReference type="PROSITE" id="PS51032">
    <property type="entry name" value="AP2_ERF"/>
    <property type="match status" value="1"/>
</dbReference>
<dbReference type="InterPro" id="IPR016177">
    <property type="entry name" value="DNA-bd_dom_sf"/>
</dbReference>
<evidence type="ECO:0000259" key="9">
    <source>
        <dbReference type="PROSITE" id="PS51032"/>
    </source>
</evidence>
<evidence type="ECO:0000256" key="8">
    <source>
        <dbReference type="SAM" id="MobiDB-lite"/>
    </source>
</evidence>
<dbReference type="CDD" id="cd00018">
    <property type="entry name" value="AP2"/>
    <property type="match status" value="1"/>
</dbReference>
<dbReference type="GO" id="GO:0009873">
    <property type="term" value="P:ethylene-activated signaling pathway"/>
    <property type="evidence" value="ECO:0007669"/>
    <property type="project" value="UniProtKB-KW"/>
</dbReference>
<dbReference type="SUPFAM" id="SSF54171">
    <property type="entry name" value="DNA-binding domain"/>
    <property type="match status" value="1"/>
</dbReference>
<dbReference type="PANTHER" id="PTHR31677:SF146">
    <property type="entry name" value="ETHYLENE-RESPONSIVE TRANSCRIPTION FACTOR ESR2"/>
    <property type="match status" value="1"/>
</dbReference>
<dbReference type="STRING" id="4232.A0A251T2D4"/>
<feature type="compositionally biased region" description="Low complexity" evidence="8">
    <location>
        <begin position="51"/>
        <end position="63"/>
    </location>
</feature>
<dbReference type="EMBL" id="CM007901">
    <property type="protein sequence ID" value="OTG05295.1"/>
    <property type="molecule type" value="Genomic_DNA"/>
</dbReference>
<evidence type="ECO:0000256" key="6">
    <source>
        <dbReference type="ARBA" id="ARBA00023163"/>
    </source>
</evidence>
<dbReference type="Pfam" id="PF00847">
    <property type="entry name" value="AP2"/>
    <property type="match status" value="1"/>
</dbReference>
<dbReference type="InParanoid" id="A0A251T2D4"/>
<reference evidence="11" key="2">
    <citation type="submission" date="2017-02" db="EMBL/GenBank/DDBJ databases">
        <title>Sunflower complete genome.</title>
        <authorList>
            <person name="Langlade N."/>
            <person name="Munos S."/>
        </authorList>
    </citation>
    <scope>NUCLEOTIDE SEQUENCE [LARGE SCALE GENOMIC DNA]</scope>
    <source>
        <tissue evidence="11">Leaves</tissue>
    </source>
</reference>
<keyword evidence="7" id="KW-0539">Nucleus</keyword>
<dbReference type="SMART" id="SM00380">
    <property type="entry name" value="AP2"/>
    <property type="match status" value="1"/>
</dbReference>
<dbReference type="Gene3D" id="3.30.730.10">
    <property type="entry name" value="AP2/ERF domain"/>
    <property type="match status" value="1"/>
</dbReference>
<gene>
    <name evidence="11" type="primary">DRNL</name>
    <name evidence="11" type="ORF">HannXRQ_Chr12g0372001</name>
    <name evidence="10" type="ORF">HanXRQr2_Chr12g0544721</name>
</gene>
<evidence type="ECO:0000313" key="10">
    <source>
        <dbReference type="EMBL" id="KAF5778199.1"/>
    </source>
</evidence>
<evidence type="ECO:0000256" key="3">
    <source>
        <dbReference type="ARBA" id="ARBA00022821"/>
    </source>
</evidence>
<sequence>MEEAMRRLSGFTPSPEYSDFFQPPPTTTVHKRTTTTTTTTTNKNNKRLNKDNNNGTTTGPIRYRGVRRRPWGRYAAEIRDPQSKERRWLGTFDTAEEAACAYDCAARALRGTKARTNFVYPPLETDHNINLIYPLTFNKMQSQPLMCSPYDNFTVPTMQRNGSSLNSLMFDDNNNNNNNVVLNSNTALSSCTLPVINQTDEYKEFFPSEPEHSGLLDEVLTGFYPKPEKQITPEPKHNMLPEPNDTNPFGFLSTSTGNGQRGQFDFDQSVNVGGGLPFYGHSSVGPVRFQGQESMFSDVGYYPDFVGSLFAARVQNA</sequence>
<protein>
    <submittedName>
        <fullName evidence="11">Putative DORNROSCHEN-like protein</fullName>
    </submittedName>
    <submittedName>
        <fullName evidence="10">Transcription factor AP2-EREBP family</fullName>
    </submittedName>
</protein>
<name>A0A251T2D4_HELAN</name>
<dbReference type="EMBL" id="MNCJ02000327">
    <property type="protein sequence ID" value="KAF5778199.1"/>
    <property type="molecule type" value="Genomic_DNA"/>
</dbReference>
<accession>A0A251T2D4</accession>
<evidence type="ECO:0000256" key="1">
    <source>
        <dbReference type="ARBA" id="ARBA00004123"/>
    </source>
</evidence>
<keyword evidence="12" id="KW-1185">Reference proteome</keyword>
<evidence type="ECO:0000313" key="12">
    <source>
        <dbReference type="Proteomes" id="UP000215914"/>
    </source>
</evidence>
<organism evidence="11 12">
    <name type="scientific">Helianthus annuus</name>
    <name type="common">Common sunflower</name>
    <dbReference type="NCBI Taxonomy" id="4232"/>
    <lineage>
        <taxon>Eukaryota</taxon>
        <taxon>Viridiplantae</taxon>
        <taxon>Streptophyta</taxon>
        <taxon>Embryophyta</taxon>
        <taxon>Tracheophyta</taxon>
        <taxon>Spermatophyta</taxon>
        <taxon>Magnoliopsida</taxon>
        <taxon>eudicotyledons</taxon>
        <taxon>Gunneridae</taxon>
        <taxon>Pentapetalae</taxon>
        <taxon>asterids</taxon>
        <taxon>campanulids</taxon>
        <taxon>Asterales</taxon>
        <taxon>Asteraceae</taxon>
        <taxon>Asteroideae</taxon>
        <taxon>Heliantheae alliance</taxon>
        <taxon>Heliantheae</taxon>
        <taxon>Helianthus</taxon>
    </lineage>
</organism>
<dbReference type="AlphaFoldDB" id="A0A251T2D4"/>
<dbReference type="GO" id="GO:0006952">
    <property type="term" value="P:defense response"/>
    <property type="evidence" value="ECO:0007669"/>
    <property type="project" value="UniProtKB-KW"/>
</dbReference>
<dbReference type="FunCoup" id="A0A251T2D4">
    <property type="interactions" value="18"/>
</dbReference>
<dbReference type="GO" id="GO:0003677">
    <property type="term" value="F:DNA binding"/>
    <property type="evidence" value="ECO:0007669"/>
    <property type="project" value="UniProtKB-KW"/>
</dbReference>
<evidence type="ECO:0000256" key="7">
    <source>
        <dbReference type="ARBA" id="ARBA00023242"/>
    </source>
</evidence>
<dbReference type="OMA" id="INQTDEY"/>
<feature type="region of interest" description="Disordered" evidence="8">
    <location>
        <begin position="1"/>
        <end position="63"/>
    </location>
</feature>
<dbReference type="InterPro" id="IPR036955">
    <property type="entry name" value="AP2/ERF_dom_sf"/>
</dbReference>
<dbReference type="InterPro" id="IPR001471">
    <property type="entry name" value="AP2/ERF_dom"/>
</dbReference>
<evidence type="ECO:0000256" key="4">
    <source>
        <dbReference type="ARBA" id="ARBA00023015"/>
    </source>
</evidence>
<keyword evidence="3" id="KW-0611">Plant defense</keyword>
<dbReference type="Gramene" id="mRNA:HanXRQr2_Chr12g0544721">
    <property type="protein sequence ID" value="CDS:HanXRQr2_Chr12g0544721.1"/>
    <property type="gene ID" value="HanXRQr2_Chr12g0544721"/>
</dbReference>
<dbReference type="GO" id="GO:0005634">
    <property type="term" value="C:nucleus"/>
    <property type="evidence" value="ECO:0007669"/>
    <property type="project" value="UniProtKB-SubCell"/>
</dbReference>
<dbReference type="OrthoDB" id="1902708at2759"/>
<comment type="subcellular location">
    <subcellularLocation>
        <location evidence="1">Nucleus</location>
    </subcellularLocation>
</comment>
<keyword evidence="4" id="KW-0805">Transcription regulation</keyword>
<keyword evidence="2" id="KW-0936">Ethylene signaling pathway</keyword>
<dbReference type="FunFam" id="3.30.730.10:FF:000001">
    <property type="entry name" value="Ethylene-responsive transcription factor 2"/>
    <property type="match status" value="1"/>
</dbReference>
<evidence type="ECO:0000256" key="5">
    <source>
        <dbReference type="ARBA" id="ARBA00023125"/>
    </source>
</evidence>
<keyword evidence="5" id="KW-0238">DNA-binding</keyword>
<evidence type="ECO:0000256" key="2">
    <source>
        <dbReference type="ARBA" id="ARBA00022745"/>
    </source>
</evidence>
<proteinExistence type="predicted"/>